<dbReference type="HOGENOM" id="CLU_2427936_0_0_1"/>
<dbReference type="InParanoid" id="A0A0C3IW23"/>
<name>A0A0C3IW23_PISTI</name>
<reference evidence="2" key="2">
    <citation type="submission" date="2015-01" db="EMBL/GenBank/DDBJ databases">
        <title>Evolutionary Origins and Diversification of the Mycorrhizal Mutualists.</title>
        <authorList>
            <consortium name="DOE Joint Genome Institute"/>
            <consortium name="Mycorrhizal Genomics Consortium"/>
            <person name="Kohler A."/>
            <person name="Kuo A."/>
            <person name="Nagy L.G."/>
            <person name="Floudas D."/>
            <person name="Copeland A."/>
            <person name="Barry K.W."/>
            <person name="Cichocki N."/>
            <person name="Veneault-Fourrey C."/>
            <person name="LaButti K."/>
            <person name="Lindquist E.A."/>
            <person name="Lipzen A."/>
            <person name="Lundell T."/>
            <person name="Morin E."/>
            <person name="Murat C."/>
            <person name="Riley R."/>
            <person name="Ohm R."/>
            <person name="Sun H."/>
            <person name="Tunlid A."/>
            <person name="Henrissat B."/>
            <person name="Grigoriev I.V."/>
            <person name="Hibbett D.S."/>
            <person name="Martin F."/>
        </authorList>
    </citation>
    <scope>NUCLEOTIDE SEQUENCE [LARGE SCALE GENOMIC DNA]</scope>
    <source>
        <strain evidence="2">Marx 270</strain>
    </source>
</reference>
<gene>
    <name evidence="1" type="ORF">M404DRAFT_739513</name>
</gene>
<protein>
    <submittedName>
        <fullName evidence="1">Uncharacterized protein</fullName>
    </submittedName>
</protein>
<keyword evidence="2" id="KW-1185">Reference proteome</keyword>
<sequence length="91" mass="10224">MARSMYDWHLMRWRVADWVGPGHAMKVASLDDSRLAITKEAKSRFSLASRAKGSAVSVKQLDNSPTSQLSATMTKVSCEERIEVPSVFFLY</sequence>
<accession>A0A0C3IW23</accession>
<organism evidence="1 2">
    <name type="scientific">Pisolithus tinctorius Marx 270</name>
    <dbReference type="NCBI Taxonomy" id="870435"/>
    <lineage>
        <taxon>Eukaryota</taxon>
        <taxon>Fungi</taxon>
        <taxon>Dikarya</taxon>
        <taxon>Basidiomycota</taxon>
        <taxon>Agaricomycotina</taxon>
        <taxon>Agaricomycetes</taxon>
        <taxon>Agaricomycetidae</taxon>
        <taxon>Boletales</taxon>
        <taxon>Sclerodermatineae</taxon>
        <taxon>Pisolithaceae</taxon>
        <taxon>Pisolithus</taxon>
    </lineage>
</organism>
<evidence type="ECO:0000313" key="2">
    <source>
        <dbReference type="Proteomes" id="UP000054217"/>
    </source>
</evidence>
<dbReference type="Proteomes" id="UP000054217">
    <property type="component" value="Unassembled WGS sequence"/>
</dbReference>
<dbReference type="AlphaFoldDB" id="A0A0C3IW23"/>
<reference evidence="1 2" key="1">
    <citation type="submission" date="2014-04" db="EMBL/GenBank/DDBJ databases">
        <authorList>
            <consortium name="DOE Joint Genome Institute"/>
            <person name="Kuo A."/>
            <person name="Kohler A."/>
            <person name="Costa M.D."/>
            <person name="Nagy L.G."/>
            <person name="Floudas D."/>
            <person name="Copeland A."/>
            <person name="Barry K.W."/>
            <person name="Cichocki N."/>
            <person name="Veneault-Fourrey C."/>
            <person name="LaButti K."/>
            <person name="Lindquist E.A."/>
            <person name="Lipzen A."/>
            <person name="Lundell T."/>
            <person name="Morin E."/>
            <person name="Murat C."/>
            <person name="Sun H."/>
            <person name="Tunlid A."/>
            <person name="Henrissat B."/>
            <person name="Grigoriev I.V."/>
            <person name="Hibbett D.S."/>
            <person name="Martin F."/>
            <person name="Nordberg H.P."/>
            <person name="Cantor M.N."/>
            <person name="Hua S.X."/>
        </authorList>
    </citation>
    <scope>NUCLEOTIDE SEQUENCE [LARGE SCALE GENOMIC DNA]</scope>
    <source>
        <strain evidence="1 2">Marx 270</strain>
    </source>
</reference>
<proteinExistence type="predicted"/>
<evidence type="ECO:0000313" key="1">
    <source>
        <dbReference type="EMBL" id="KIO01038.1"/>
    </source>
</evidence>
<dbReference type="EMBL" id="KN831991">
    <property type="protein sequence ID" value="KIO01038.1"/>
    <property type="molecule type" value="Genomic_DNA"/>
</dbReference>